<gene>
    <name evidence="2" type="ordered locus">Cyan7425_5386</name>
</gene>
<protein>
    <submittedName>
        <fullName evidence="2">Uncharacterized protein</fullName>
    </submittedName>
</protein>
<evidence type="ECO:0000256" key="1">
    <source>
        <dbReference type="SAM" id="Phobius"/>
    </source>
</evidence>
<geneLocation type="plasmid" evidence="2">
    <name>pP742501</name>
</geneLocation>
<evidence type="ECO:0000313" key="2">
    <source>
        <dbReference type="EMBL" id="ACL47645.1"/>
    </source>
</evidence>
<dbReference type="KEGG" id="cyn:Cyan7425_5386"/>
<dbReference type="EMBL" id="CP001345">
    <property type="protein sequence ID" value="ACL47645.1"/>
    <property type="molecule type" value="Genomic_DNA"/>
</dbReference>
<keyword evidence="1" id="KW-1133">Transmembrane helix</keyword>
<accession>B8HYZ7</accession>
<keyword evidence="1" id="KW-0812">Transmembrane</keyword>
<keyword evidence="2" id="KW-0614">Plasmid</keyword>
<feature type="transmembrane region" description="Helical" evidence="1">
    <location>
        <begin position="53"/>
        <end position="77"/>
    </location>
</feature>
<reference evidence="2" key="1">
    <citation type="submission" date="2009-01" db="EMBL/GenBank/DDBJ databases">
        <title>Complete sequence of plasmid1 Cyanothece sp. PCC 7425.</title>
        <authorList>
            <consortium name="US DOE Joint Genome Institute"/>
            <person name="Lucas S."/>
            <person name="Copeland A."/>
            <person name="Lapidus A."/>
            <person name="Glavina del Rio T."/>
            <person name="Dalin E."/>
            <person name="Tice H."/>
            <person name="Bruce D."/>
            <person name="Goodwin L."/>
            <person name="Pitluck S."/>
            <person name="Sims D."/>
            <person name="Meineke L."/>
            <person name="Brettin T."/>
            <person name="Detter J.C."/>
            <person name="Han C."/>
            <person name="Larimer F."/>
            <person name="Land M."/>
            <person name="Hauser L."/>
            <person name="Kyrpides N."/>
            <person name="Ovchinnikova G."/>
            <person name="Liberton M."/>
            <person name="Stoeckel J."/>
            <person name="Banerjee A."/>
            <person name="Singh A."/>
            <person name="Page L."/>
            <person name="Sato H."/>
            <person name="Zhao L."/>
            <person name="Sherman L."/>
            <person name="Pakrasi H."/>
            <person name="Richardson P."/>
        </authorList>
    </citation>
    <scope>NUCLEOTIDE SEQUENCE</scope>
    <source>
        <strain evidence="2">PCC 7425</strain>
        <plasmid evidence="2">pP742501</plasmid>
    </source>
</reference>
<dbReference type="HOGENOM" id="CLU_2218739_0_0_3"/>
<keyword evidence="1" id="KW-0472">Membrane</keyword>
<name>B8HYZ7_CYAP4</name>
<sequence>MLLVKEEKRLQEFRQQQQKTYQETLAQARREQESRQQVFEEQLRQRRLLRLEALLILGSIAVVASVFFIGLGLGLIAGANIPEGAVCHHSNFLCQGMRFRQPKSFF</sequence>
<organism evidence="2">
    <name type="scientific">Cyanothece sp. (strain PCC 7425 / ATCC 29141)</name>
    <dbReference type="NCBI Taxonomy" id="395961"/>
    <lineage>
        <taxon>Bacteria</taxon>
        <taxon>Bacillati</taxon>
        <taxon>Cyanobacteriota</taxon>
        <taxon>Cyanophyceae</taxon>
        <taxon>Gomontiellales</taxon>
        <taxon>Cyanothecaceae</taxon>
        <taxon>Cyanothece</taxon>
    </lineage>
</organism>
<dbReference type="AlphaFoldDB" id="B8HYZ7"/>
<proteinExistence type="predicted"/>